<sequence length="270" mass="28639">MNDAVGTIEQKQGLGQSAESVIAIALLCVCAAAGLAAWLLSGDEAPAFSTDKSVVAKVATVQGNEKLQSEEQAVLAEWQNRLDGEFSQREQNLLQQAQLVTMQQQSEALAMAQASAEAAARAAEVAEARAQNAEKERQAALAKMREKPADIAAAEVKSQPKLASAALPLSSAPAVNTATVPASIDWSSCARPEYPDESIRFGQQGTVTMSFSVDAEGNPSDGKVVDSSGTRRLDYRALSALSRCQFEPERVNGTAVASLAQVRFTWKLTR</sequence>
<dbReference type="InterPro" id="IPR051045">
    <property type="entry name" value="TonB-dependent_transducer"/>
</dbReference>
<feature type="coiled-coil region" evidence="10">
    <location>
        <begin position="116"/>
        <end position="145"/>
    </location>
</feature>
<evidence type="ECO:0000256" key="11">
    <source>
        <dbReference type="SAM" id="Phobius"/>
    </source>
</evidence>
<dbReference type="InterPro" id="IPR037682">
    <property type="entry name" value="TonB_C"/>
</dbReference>
<evidence type="ECO:0000256" key="1">
    <source>
        <dbReference type="ARBA" id="ARBA00004383"/>
    </source>
</evidence>
<keyword evidence="6 11" id="KW-0812">Transmembrane</keyword>
<dbReference type="PANTHER" id="PTHR33446">
    <property type="entry name" value="PROTEIN TONB-RELATED"/>
    <property type="match status" value="1"/>
</dbReference>
<evidence type="ECO:0000256" key="5">
    <source>
        <dbReference type="ARBA" id="ARBA00022519"/>
    </source>
</evidence>
<dbReference type="Proteomes" id="UP001166291">
    <property type="component" value="Unassembled WGS sequence"/>
</dbReference>
<evidence type="ECO:0000256" key="7">
    <source>
        <dbReference type="ARBA" id="ARBA00022927"/>
    </source>
</evidence>
<keyword evidence="8 11" id="KW-1133">Transmembrane helix</keyword>
<comment type="caution">
    <text evidence="13">The sequence shown here is derived from an EMBL/GenBank/DDBJ whole genome shotgun (WGS) entry which is preliminary data.</text>
</comment>
<evidence type="ECO:0000256" key="8">
    <source>
        <dbReference type="ARBA" id="ARBA00022989"/>
    </source>
</evidence>
<reference evidence="13" key="1">
    <citation type="submission" date="2021-07" db="EMBL/GenBank/DDBJ databases">
        <title>Zhongshania sp. CAU 1632 isolated from seawater.</title>
        <authorList>
            <person name="Kim W."/>
        </authorList>
    </citation>
    <scope>NUCLEOTIDE SEQUENCE</scope>
    <source>
        <strain evidence="13">CAU 1632</strain>
    </source>
</reference>
<keyword evidence="9 11" id="KW-0472">Membrane</keyword>
<proteinExistence type="inferred from homology"/>
<protein>
    <submittedName>
        <fullName evidence="13">Energy transducer TonB</fullName>
    </submittedName>
</protein>
<accession>A0ABS6VN04</accession>
<gene>
    <name evidence="13" type="ORF">KXJ70_02700</name>
</gene>
<evidence type="ECO:0000259" key="12">
    <source>
        <dbReference type="PROSITE" id="PS52015"/>
    </source>
</evidence>
<evidence type="ECO:0000256" key="6">
    <source>
        <dbReference type="ARBA" id="ARBA00022692"/>
    </source>
</evidence>
<dbReference type="PANTHER" id="PTHR33446:SF2">
    <property type="entry name" value="PROTEIN TONB"/>
    <property type="match status" value="1"/>
</dbReference>
<keyword evidence="5" id="KW-0997">Cell inner membrane</keyword>
<keyword evidence="4" id="KW-1003">Cell membrane</keyword>
<dbReference type="NCBIfam" id="TIGR01352">
    <property type="entry name" value="tonB_Cterm"/>
    <property type="match status" value="1"/>
</dbReference>
<dbReference type="InterPro" id="IPR006260">
    <property type="entry name" value="TonB/TolA_C"/>
</dbReference>
<keyword evidence="3" id="KW-0813">Transport</keyword>
<evidence type="ECO:0000313" key="13">
    <source>
        <dbReference type="EMBL" id="MBW2939666.1"/>
    </source>
</evidence>
<dbReference type="Pfam" id="PF03544">
    <property type="entry name" value="TonB_C"/>
    <property type="match status" value="1"/>
</dbReference>
<dbReference type="EMBL" id="JAHWDQ010000001">
    <property type="protein sequence ID" value="MBW2939666.1"/>
    <property type="molecule type" value="Genomic_DNA"/>
</dbReference>
<dbReference type="PROSITE" id="PS52015">
    <property type="entry name" value="TONB_CTD"/>
    <property type="match status" value="1"/>
</dbReference>
<keyword evidence="7" id="KW-0653">Protein transport</keyword>
<evidence type="ECO:0000256" key="2">
    <source>
        <dbReference type="ARBA" id="ARBA00006555"/>
    </source>
</evidence>
<feature type="domain" description="TonB C-terminal" evidence="12">
    <location>
        <begin position="179"/>
        <end position="270"/>
    </location>
</feature>
<evidence type="ECO:0000313" key="14">
    <source>
        <dbReference type="Proteomes" id="UP001166291"/>
    </source>
</evidence>
<evidence type="ECO:0000256" key="4">
    <source>
        <dbReference type="ARBA" id="ARBA00022475"/>
    </source>
</evidence>
<keyword evidence="10" id="KW-0175">Coiled coil</keyword>
<keyword evidence="14" id="KW-1185">Reference proteome</keyword>
<evidence type="ECO:0000256" key="10">
    <source>
        <dbReference type="SAM" id="Coils"/>
    </source>
</evidence>
<evidence type="ECO:0000256" key="9">
    <source>
        <dbReference type="ARBA" id="ARBA00023136"/>
    </source>
</evidence>
<dbReference type="RefSeq" id="WP_219041912.1">
    <property type="nucleotide sequence ID" value="NZ_JAHWDQ010000001.1"/>
</dbReference>
<comment type="similarity">
    <text evidence="2">Belongs to the TonB family.</text>
</comment>
<feature type="transmembrane region" description="Helical" evidence="11">
    <location>
        <begin position="21"/>
        <end position="40"/>
    </location>
</feature>
<comment type="subcellular location">
    <subcellularLocation>
        <location evidence="1">Cell inner membrane</location>
        <topology evidence="1">Single-pass membrane protein</topology>
        <orientation evidence="1">Periplasmic side</orientation>
    </subcellularLocation>
</comment>
<name>A0ABS6VN04_9GAMM</name>
<evidence type="ECO:0000256" key="3">
    <source>
        <dbReference type="ARBA" id="ARBA00022448"/>
    </source>
</evidence>
<organism evidence="13 14">
    <name type="scientific">Zhongshania aquimaris</name>
    <dbReference type="NCBI Taxonomy" id="2857107"/>
    <lineage>
        <taxon>Bacteria</taxon>
        <taxon>Pseudomonadati</taxon>
        <taxon>Pseudomonadota</taxon>
        <taxon>Gammaproteobacteria</taxon>
        <taxon>Cellvibrionales</taxon>
        <taxon>Spongiibacteraceae</taxon>
        <taxon>Zhongshania</taxon>
    </lineage>
</organism>